<proteinExistence type="predicted"/>
<dbReference type="AlphaFoldDB" id="A0AAV2WII0"/>
<evidence type="ECO:0000313" key="1">
    <source>
        <dbReference type="EMBL" id="CDQ43712.1"/>
    </source>
</evidence>
<dbReference type="Proteomes" id="UP000028864">
    <property type="component" value="Unassembled WGS sequence"/>
</dbReference>
<accession>A0AAV2WII0</accession>
<sequence>MTLGWNSSDRGPLHNYSVMYSRRIVRSGDQVTLVVVSVGDGFG</sequence>
<organism evidence="1 2">
    <name type="scientific">Mycolicibacterium neoaurum</name>
    <name type="common">Mycobacterium neoaurum</name>
    <dbReference type="NCBI Taxonomy" id="1795"/>
    <lineage>
        <taxon>Bacteria</taxon>
        <taxon>Bacillati</taxon>
        <taxon>Actinomycetota</taxon>
        <taxon>Actinomycetes</taxon>
        <taxon>Mycobacteriales</taxon>
        <taxon>Mycobacteriaceae</taxon>
        <taxon>Mycolicibacterium</taxon>
    </lineage>
</organism>
<protein>
    <submittedName>
        <fullName evidence="1">Uncharacterized protein</fullName>
    </submittedName>
</protein>
<reference evidence="1" key="2">
    <citation type="submission" date="2015-09" db="EMBL/GenBank/DDBJ databases">
        <title>Draft genome sequence of Mycobacterium neoaurum DSM 44074.</title>
        <authorList>
            <person name="Croce O."/>
            <person name="Robert C."/>
            <person name="Raoult D."/>
            <person name="Drancourt M."/>
        </authorList>
    </citation>
    <scope>NUCLEOTIDE SEQUENCE</scope>
    <source>
        <strain evidence="1">DSM 44074</strain>
    </source>
</reference>
<evidence type="ECO:0000313" key="2">
    <source>
        <dbReference type="Proteomes" id="UP000028864"/>
    </source>
</evidence>
<gene>
    <name evidence="1" type="ORF">BN1047_01583</name>
</gene>
<reference evidence="1" key="1">
    <citation type="submission" date="2014-05" db="EMBL/GenBank/DDBJ databases">
        <authorList>
            <person name="Urmite Genomes"/>
        </authorList>
    </citation>
    <scope>NUCLEOTIDE SEQUENCE</scope>
    <source>
        <strain evidence="1">DSM 44074</strain>
    </source>
</reference>
<dbReference type="EMBL" id="LK021337">
    <property type="protein sequence ID" value="CDQ43712.1"/>
    <property type="molecule type" value="Genomic_DNA"/>
</dbReference>
<name>A0AAV2WII0_MYCNE</name>